<comment type="subcellular location">
    <subcellularLocation>
        <location evidence="1">Membrane</location>
        <topology evidence="1">Multi-pass membrane protein</topology>
    </subcellularLocation>
</comment>
<dbReference type="Proteomes" id="UP001501599">
    <property type="component" value="Unassembled WGS sequence"/>
</dbReference>
<evidence type="ECO:0000256" key="1">
    <source>
        <dbReference type="ARBA" id="ARBA00004141"/>
    </source>
</evidence>
<keyword evidence="4 6" id="KW-1133">Transmembrane helix</keyword>
<evidence type="ECO:0000313" key="8">
    <source>
        <dbReference type="EMBL" id="GAA2173697.1"/>
    </source>
</evidence>
<accession>A0ABP5MI51</accession>
<dbReference type="Pfam" id="PF02683">
    <property type="entry name" value="DsbD_TM"/>
    <property type="match status" value="1"/>
</dbReference>
<dbReference type="InterPro" id="IPR003834">
    <property type="entry name" value="Cyt_c_assmbl_TM_dom"/>
</dbReference>
<dbReference type="RefSeq" id="WP_344342622.1">
    <property type="nucleotide sequence ID" value="NZ_BAAAQT010000006.1"/>
</dbReference>
<dbReference type="InterPro" id="IPR051790">
    <property type="entry name" value="Cytochrome_c-biogenesis_DsbD"/>
</dbReference>
<proteinExistence type="inferred from homology"/>
<feature type="transmembrane region" description="Helical" evidence="6">
    <location>
        <begin position="164"/>
        <end position="192"/>
    </location>
</feature>
<sequence>MNPADPILGGQLLLAMPIALLAGVIAFASPCVLPLVPGYLGLVSSLAGGQESRRRLLLGVALFVAGFTLVFVLGSFVVGASSEFLLRYRDVLMRVLGGVLVVMGLVFVGQLTVLQRMWKPRQVRTGGMWAAPLVGIVFAVGWTPCIGPTFAAISVLALDSGTAWQAALLGLVYSLGLGIPFLVITLGFGWASRGVGWVRRHIRAINVVGGVLIIALGILMLSGVWTQVSDAIQGWVGDVVTIL</sequence>
<comment type="caution">
    <text evidence="8">The sequence shown here is derived from an EMBL/GenBank/DDBJ whole genome shotgun (WGS) entry which is preliminary data.</text>
</comment>
<name>A0ABP5MI51_9MICO</name>
<comment type="similarity">
    <text evidence="2">Belongs to the DsbD family.</text>
</comment>
<organism evidence="8 9">
    <name type="scientific">Agrococcus versicolor</name>
    <dbReference type="NCBI Taxonomy" id="501482"/>
    <lineage>
        <taxon>Bacteria</taxon>
        <taxon>Bacillati</taxon>
        <taxon>Actinomycetota</taxon>
        <taxon>Actinomycetes</taxon>
        <taxon>Micrococcales</taxon>
        <taxon>Microbacteriaceae</taxon>
        <taxon>Agrococcus</taxon>
    </lineage>
</organism>
<reference evidence="9" key="1">
    <citation type="journal article" date="2019" name="Int. J. Syst. Evol. Microbiol.">
        <title>The Global Catalogue of Microorganisms (GCM) 10K type strain sequencing project: providing services to taxonomists for standard genome sequencing and annotation.</title>
        <authorList>
            <consortium name="The Broad Institute Genomics Platform"/>
            <consortium name="The Broad Institute Genome Sequencing Center for Infectious Disease"/>
            <person name="Wu L."/>
            <person name="Ma J."/>
        </authorList>
    </citation>
    <scope>NUCLEOTIDE SEQUENCE [LARGE SCALE GENOMIC DNA]</scope>
    <source>
        <strain evidence="9">JCM 16026</strain>
    </source>
</reference>
<evidence type="ECO:0000313" key="9">
    <source>
        <dbReference type="Proteomes" id="UP001501599"/>
    </source>
</evidence>
<feature type="transmembrane region" description="Helical" evidence="6">
    <location>
        <begin position="204"/>
        <end position="225"/>
    </location>
</feature>
<keyword evidence="3 6" id="KW-0812">Transmembrane</keyword>
<feature type="domain" description="Cytochrome C biogenesis protein transmembrane" evidence="7">
    <location>
        <begin position="13"/>
        <end position="223"/>
    </location>
</feature>
<feature type="transmembrane region" description="Helical" evidence="6">
    <location>
        <begin position="133"/>
        <end position="158"/>
    </location>
</feature>
<gene>
    <name evidence="8" type="ORF">GCM10009846_16670</name>
</gene>
<evidence type="ECO:0000259" key="7">
    <source>
        <dbReference type="Pfam" id="PF02683"/>
    </source>
</evidence>
<feature type="transmembrane region" description="Helical" evidence="6">
    <location>
        <begin position="12"/>
        <end position="36"/>
    </location>
</feature>
<evidence type="ECO:0000256" key="6">
    <source>
        <dbReference type="SAM" id="Phobius"/>
    </source>
</evidence>
<evidence type="ECO:0000256" key="4">
    <source>
        <dbReference type="ARBA" id="ARBA00022989"/>
    </source>
</evidence>
<feature type="transmembrane region" description="Helical" evidence="6">
    <location>
        <begin position="56"/>
        <end position="79"/>
    </location>
</feature>
<dbReference type="EMBL" id="BAAAQT010000006">
    <property type="protein sequence ID" value="GAA2173697.1"/>
    <property type="molecule type" value="Genomic_DNA"/>
</dbReference>
<evidence type="ECO:0000256" key="5">
    <source>
        <dbReference type="ARBA" id="ARBA00023136"/>
    </source>
</evidence>
<dbReference type="PANTHER" id="PTHR31272">
    <property type="entry name" value="CYTOCHROME C-TYPE BIOGENESIS PROTEIN HI_1454-RELATED"/>
    <property type="match status" value="1"/>
</dbReference>
<feature type="transmembrane region" description="Helical" evidence="6">
    <location>
        <begin position="91"/>
        <end position="113"/>
    </location>
</feature>
<keyword evidence="9" id="KW-1185">Reference proteome</keyword>
<evidence type="ECO:0000256" key="2">
    <source>
        <dbReference type="ARBA" id="ARBA00006143"/>
    </source>
</evidence>
<keyword evidence="5 6" id="KW-0472">Membrane</keyword>
<dbReference type="PANTHER" id="PTHR31272:SF4">
    <property type="entry name" value="CYTOCHROME C-TYPE BIOGENESIS PROTEIN HI_1454-RELATED"/>
    <property type="match status" value="1"/>
</dbReference>
<protein>
    <submittedName>
        <fullName evidence="8">Cytochrome c biogenesis CcdA family protein</fullName>
    </submittedName>
</protein>
<evidence type="ECO:0000256" key="3">
    <source>
        <dbReference type="ARBA" id="ARBA00022692"/>
    </source>
</evidence>